<name>A0A1I7YQ76_9BILA</name>
<keyword evidence="4" id="KW-1185">Reference proteome</keyword>
<dbReference type="Proteomes" id="UP000095287">
    <property type="component" value="Unplaced"/>
</dbReference>
<proteinExistence type="predicted"/>
<organism evidence="4 5">
    <name type="scientific">Steinernema glaseri</name>
    <dbReference type="NCBI Taxonomy" id="37863"/>
    <lineage>
        <taxon>Eukaryota</taxon>
        <taxon>Metazoa</taxon>
        <taxon>Ecdysozoa</taxon>
        <taxon>Nematoda</taxon>
        <taxon>Chromadorea</taxon>
        <taxon>Rhabditida</taxon>
        <taxon>Tylenchina</taxon>
        <taxon>Panagrolaimomorpha</taxon>
        <taxon>Strongyloidoidea</taxon>
        <taxon>Steinernematidae</taxon>
        <taxon>Steinernema</taxon>
    </lineage>
</organism>
<dbReference type="WBParaSite" id="L893_g18599.t1">
    <property type="protein sequence ID" value="L893_g18599.t1"/>
    <property type="gene ID" value="L893_g18599"/>
</dbReference>
<sequence length="375" mass="43078">MSLPNVPSDLRSLENYMKLANEFLNRDPVLHYWLVYYSAQTTLTFDMANPLVVGFFNRLITALKQMKERFCNVEAIMHDDKAKEYIRAAAIEIFQRADKCDKAGKFNRNVANDFCTAALLVDVLVLFNELDEELENLRKYAKWRFSYICSILKSAGIAMPGGGVDGECKQIASIPCAPRIMRNPVKPGYYKFDAAVIRKKLRDRMRSSTLGLPFEDVEVDEKAVELLAGAARKQIETCITGALSMALCRTQSLDRDEHYERLDDPRGELKHLQEAYAQLESIYRVEDKKDREEKAKQLAWEREQRRTDLAALQAIGRNTNRSSSSATLTAVTVPRNRATTVRVNERDLLHFLERDETMKVSRTRTLLLYRGFKKE</sequence>
<dbReference type="PANTHER" id="PTHR46009">
    <property type="entry name" value="VACUOLAR PROTEIN SORTING-ASSOCIATED PROTEIN VTA1 HOMOLOG"/>
    <property type="match status" value="1"/>
</dbReference>
<dbReference type="InterPro" id="IPR044538">
    <property type="entry name" value="Vta1-like"/>
</dbReference>
<dbReference type="PANTHER" id="PTHR46009:SF1">
    <property type="entry name" value="VACUOLAR PROTEIN SORTING-ASSOCIATED PROTEIN VTA1 HOMOLOG"/>
    <property type="match status" value="1"/>
</dbReference>
<protein>
    <submittedName>
        <fullName evidence="5">Vta1 domain-containing protein</fullName>
    </submittedName>
</protein>
<keyword evidence="2" id="KW-0472">Membrane</keyword>
<evidence type="ECO:0000259" key="3">
    <source>
        <dbReference type="Pfam" id="PF04652"/>
    </source>
</evidence>
<comment type="subcellular location">
    <subcellularLocation>
        <location evidence="1">Endomembrane system</location>
    </subcellularLocation>
</comment>
<evidence type="ECO:0000256" key="2">
    <source>
        <dbReference type="ARBA" id="ARBA00023136"/>
    </source>
</evidence>
<dbReference type="Pfam" id="PF04652">
    <property type="entry name" value="Vta1"/>
    <property type="match status" value="1"/>
</dbReference>
<reference evidence="5" key="1">
    <citation type="submission" date="2016-11" db="UniProtKB">
        <authorList>
            <consortium name="WormBaseParasite"/>
        </authorList>
    </citation>
    <scope>IDENTIFICATION</scope>
</reference>
<evidence type="ECO:0000313" key="4">
    <source>
        <dbReference type="Proteomes" id="UP000095287"/>
    </source>
</evidence>
<dbReference type="GO" id="GO:0005771">
    <property type="term" value="C:multivesicular body"/>
    <property type="evidence" value="ECO:0007669"/>
    <property type="project" value="TreeGrafter"/>
</dbReference>
<dbReference type="InterPro" id="IPR023175">
    <property type="entry name" value="Vta1/CALS_N_sf"/>
</dbReference>
<feature type="domain" description="Vta1/callose synthase N-terminal" evidence="3">
    <location>
        <begin position="13"/>
        <end position="150"/>
    </location>
</feature>
<dbReference type="GO" id="GO:0032511">
    <property type="term" value="P:late endosome to vacuole transport via multivesicular body sorting pathway"/>
    <property type="evidence" value="ECO:0007669"/>
    <property type="project" value="InterPro"/>
</dbReference>
<dbReference type="AlphaFoldDB" id="A0A1I7YQ76"/>
<dbReference type="InterPro" id="IPR039431">
    <property type="entry name" value="Vta1/CALS_N"/>
</dbReference>
<evidence type="ECO:0000256" key="1">
    <source>
        <dbReference type="ARBA" id="ARBA00004308"/>
    </source>
</evidence>
<accession>A0A1I7YQ76</accession>
<evidence type="ECO:0000313" key="5">
    <source>
        <dbReference type="WBParaSite" id="L893_g18599.t1"/>
    </source>
</evidence>
<dbReference type="Gene3D" id="1.25.40.270">
    <property type="entry name" value="Vacuolar protein sorting-associated protein vta1"/>
    <property type="match status" value="1"/>
</dbReference>